<name>A0A9P5ZC96_9AGAR</name>
<dbReference type="Proteomes" id="UP000807469">
    <property type="component" value="Unassembled WGS sequence"/>
</dbReference>
<keyword evidence="1" id="KW-0812">Transmembrane</keyword>
<dbReference type="InterPro" id="IPR038213">
    <property type="entry name" value="IFI6/IFI27-like_sf"/>
</dbReference>
<evidence type="ECO:0000256" key="1">
    <source>
        <dbReference type="SAM" id="Phobius"/>
    </source>
</evidence>
<feature type="transmembrane region" description="Helical" evidence="1">
    <location>
        <begin position="146"/>
        <end position="166"/>
    </location>
</feature>
<keyword evidence="3" id="KW-1185">Reference proteome</keyword>
<organism evidence="2 3">
    <name type="scientific">Pholiota conissans</name>
    <dbReference type="NCBI Taxonomy" id="109636"/>
    <lineage>
        <taxon>Eukaryota</taxon>
        <taxon>Fungi</taxon>
        <taxon>Dikarya</taxon>
        <taxon>Basidiomycota</taxon>
        <taxon>Agaricomycotina</taxon>
        <taxon>Agaricomycetes</taxon>
        <taxon>Agaricomycetidae</taxon>
        <taxon>Agaricales</taxon>
        <taxon>Agaricineae</taxon>
        <taxon>Strophariaceae</taxon>
        <taxon>Pholiota</taxon>
    </lineage>
</organism>
<sequence>MPPIQTRPVCITAVADANRVCITVPTMEGLKQALIAFRREVLMKYPYICAAVLLLWSFYPQFPFQVLYFVFYVVPRSIILGILTCLGFERGGVRSDSIASRYQSQYYGGYTPGNGFFSRSQSYGAIGQDGSDGSTLAEQPHPIRRIFWRFIGWLLLYGSLVVLLKYGGQ</sequence>
<gene>
    <name evidence="2" type="ORF">BDN70DRAFT_871245</name>
</gene>
<evidence type="ECO:0000313" key="2">
    <source>
        <dbReference type="EMBL" id="KAF9485577.1"/>
    </source>
</evidence>
<proteinExistence type="predicted"/>
<keyword evidence="1" id="KW-1133">Transmembrane helix</keyword>
<protein>
    <submittedName>
        <fullName evidence="2">Uncharacterized protein</fullName>
    </submittedName>
</protein>
<dbReference type="EMBL" id="MU155135">
    <property type="protein sequence ID" value="KAF9485577.1"/>
    <property type="molecule type" value="Genomic_DNA"/>
</dbReference>
<comment type="caution">
    <text evidence="2">The sequence shown here is derived from an EMBL/GenBank/DDBJ whole genome shotgun (WGS) entry which is preliminary data.</text>
</comment>
<reference evidence="2" key="1">
    <citation type="submission" date="2020-11" db="EMBL/GenBank/DDBJ databases">
        <authorList>
            <consortium name="DOE Joint Genome Institute"/>
            <person name="Ahrendt S."/>
            <person name="Riley R."/>
            <person name="Andreopoulos W."/>
            <person name="Labutti K."/>
            <person name="Pangilinan J."/>
            <person name="Ruiz-Duenas F.J."/>
            <person name="Barrasa J.M."/>
            <person name="Sanchez-Garcia M."/>
            <person name="Camarero S."/>
            <person name="Miyauchi S."/>
            <person name="Serrano A."/>
            <person name="Linde D."/>
            <person name="Babiker R."/>
            <person name="Drula E."/>
            <person name="Ayuso-Fernandez I."/>
            <person name="Pacheco R."/>
            <person name="Padilla G."/>
            <person name="Ferreira P."/>
            <person name="Barriuso J."/>
            <person name="Kellner H."/>
            <person name="Castanera R."/>
            <person name="Alfaro M."/>
            <person name="Ramirez L."/>
            <person name="Pisabarro A.G."/>
            <person name="Kuo A."/>
            <person name="Tritt A."/>
            <person name="Lipzen A."/>
            <person name="He G."/>
            <person name="Yan M."/>
            <person name="Ng V."/>
            <person name="Cullen D."/>
            <person name="Martin F."/>
            <person name="Rosso M.-N."/>
            <person name="Henrissat B."/>
            <person name="Hibbett D."/>
            <person name="Martinez A.T."/>
            <person name="Grigoriev I.V."/>
        </authorList>
    </citation>
    <scope>NUCLEOTIDE SEQUENCE</scope>
    <source>
        <strain evidence="2">CIRM-BRFM 674</strain>
    </source>
</reference>
<feature type="transmembrane region" description="Helical" evidence="1">
    <location>
        <begin position="65"/>
        <end position="88"/>
    </location>
</feature>
<dbReference type="AlphaFoldDB" id="A0A9P5ZC96"/>
<keyword evidence="1" id="KW-0472">Membrane</keyword>
<dbReference type="OrthoDB" id="440424at2759"/>
<feature type="transmembrane region" description="Helical" evidence="1">
    <location>
        <begin position="41"/>
        <end position="59"/>
    </location>
</feature>
<accession>A0A9P5ZC96</accession>
<evidence type="ECO:0000313" key="3">
    <source>
        <dbReference type="Proteomes" id="UP000807469"/>
    </source>
</evidence>
<dbReference type="Gene3D" id="6.10.110.10">
    <property type="match status" value="1"/>
</dbReference>